<dbReference type="RefSeq" id="WP_121902112.1">
    <property type="nucleotide sequence ID" value="NZ_REFW01000003.1"/>
</dbReference>
<dbReference type="Gene3D" id="6.10.250.2410">
    <property type="match status" value="1"/>
</dbReference>
<gene>
    <name evidence="3" type="ORF">EAX62_12935</name>
</gene>
<evidence type="ECO:0000256" key="2">
    <source>
        <dbReference type="ARBA" id="ARBA00044777"/>
    </source>
</evidence>
<keyword evidence="1" id="KW-0159">Chromosome partition</keyword>
<evidence type="ECO:0000313" key="3">
    <source>
        <dbReference type="EMBL" id="RMB58993.1"/>
    </source>
</evidence>
<dbReference type="Proteomes" id="UP000275256">
    <property type="component" value="Unassembled WGS sequence"/>
</dbReference>
<proteinExistence type="predicted"/>
<evidence type="ECO:0000313" key="4">
    <source>
        <dbReference type="Proteomes" id="UP000275256"/>
    </source>
</evidence>
<dbReference type="InterPro" id="IPR003768">
    <property type="entry name" value="ScpA"/>
</dbReference>
<sequence>MSTRKKKGADRAERTDQVAGFDVHLSNFEGPFDLLLQLIGRHEMDVTQVALSKVTDEFIAHVRAGGKEWDLDKTSSFLVVAATLLDLKCARLLPGGEVTDPEDLAALEARDLLFARLLQYRAFKRLASWIESHVDAASLTHWRPGGIEEQFRHVLPEVELGVSAADVARLAAAALTPKPVPHVDLAHLHGAQVSVVEQTALVASMLRDSGSSTFRGLTNGCDRLTVVVRFLAILELFRARQVAFEQAGPLTELHIRWVGGEETSLPDVDEYDTQPELEDA</sequence>
<dbReference type="Pfam" id="PF02616">
    <property type="entry name" value="SMC_ScpA"/>
    <property type="match status" value="1"/>
</dbReference>
<comment type="caution">
    <text evidence="3">The sequence shown here is derived from an EMBL/GenBank/DDBJ whole genome shotgun (WGS) entry which is preliminary data.</text>
</comment>
<protein>
    <recommendedName>
        <fullName evidence="2">Segregation and condensation protein A</fullName>
    </recommendedName>
</protein>
<dbReference type="PANTHER" id="PTHR33969">
    <property type="entry name" value="SEGREGATION AND CONDENSATION PROTEIN A"/>
    <property type="match status" value="1"/>
</dbReference>
<dbReference type="GO" id="GO:0007059">
    <property type="term" value="P:chromosome segregation"/>
    <property type="evidence" value="ECO:0007669"/>
    <property type="project" value="UniProtKB-KW"/>
</dbReference>
<dbReference type="PANTHER" id="PTHR33969:SF2">
    <property type="entry name" value="SEGREGATION AND CONDENSATION PROTEIN A"/>
    <property type="match status" value="1"/>
</dbReference>
<evidence type="ECO:0000256" key="1">
    <source>
        <dbReference type="ARBA" id="ARBA00022829"/>
    </source>
</evidence>
<dbReference type="AlphaFoldDB" id="A0A3M0GBU5"/>
<dbReference type="OrthoDB" id="9811016at2"/>
<name>A0A3M0GBU5_9ACTN</name>
<accession>A0A3M0GBU5</accession>
<keyword evidence="4" id="KW-1185">Reference proteome</keyword>
<dbReference type="EMBL" id="REFW01000003">
    <property type="protein sequence ID" value="RMB58993.1"/>
    <property type="molecule type" value="Genomic_DNA"/>
</dbReference>
<organism evidence="3 4">
    <name type="scientific">Tessaracoccus antarcticus</name>
    <dbReference type="NCBI Taxonomy" id="2479848"/>
    <lineage>
        <taxon>Bacteria</taxon>
        <taxon>Bacillati</taxon>
        <taxon>Actinomycetota</taxon>
        <taxon>Actinomycetes</taxon>
        <taxon>Propionibacteriales</taxon>
        <taxon>Propionibacteriaceae</taxon>
        <taxon>Tessaracoccus</taxon>
    </lineage>
</organism>
<reference evidence="3 4" key="1">
    <citation type="submission" date="2018-10" db="EMBL/GenBank/DDBJ databases">
        <title>Tessaracoccus antarcticuss sp. nov., isolated from sediment.</title>
        <authorList>
            <person name="Zhou L.Y."/>
            <person name="Du Z.J."/>
        </authorList>
    </citation>
    <scope>NUCLEOTIDE SEQUENCE [LARGE SCALE GENOMIC DNA]</scope>
    <source>
        <strain evidence="3 4">JDX10</strain>
    </source>
</reference>